<dbReference type="eggNOG" id="ENOG502RYFB">
    <property type="taxonomic scope" value="Eukaryota"/>
</dbReference>
<feature type="domain" description="C1q" evidence="4">
    <location>
        <begin position="110"/>
        <end position="253"/>
    </location>
</feature>
<dbReference type="PROSITE" id="PS50871">
    <property type="entry name" value="C1Q"/>
    <property type="match status" value="1"/>
</dbReference>
<evidence type="ECO:0000313" key="5">
    <source>
        <dbReference type="EMBL" id="EFX79567.1"/>
    </source>
</evidence>
<evidence type="ECO:0000256" key="3">
    <source>
        <dbReference type="ARBA" id="ARBA00022729"/>
    </source>
</evidence>
<organism evidence="5 6">
    <name type="scientific">Daphnia pulex</name>
    <name type="common">Water flea</name>
    <dbReference type="NCBI Taxonomy" id="6669"/>
    <lineage>
        <taxon>Eukaryota</taxon>
        <taxon>Metazoa</taxon>
        <taxon>Ecdysozoa</taxon>
        <taxon>Arthropoda</taxon>
        <taxon>Crustacea</taxon>
        <taxon>Branchiopoda</taxon>
        <taxon>Diplostraca</taxon>
        <taxon>Cladocera</taxon>
        <taxon>Anomopoda</taxon>
        <taxon>Daphniidae</taxon>
        <taxon>Daphnia</taxon>
    </lineage>
</organism>
<accession>E9GLU3</accession>
<evidence type="ECO:0000256" key="2">
    <source>
        <dbReference type="ARBA" id="ARBA00022525"/>
    </source>
</evidence>
<evidence type="ECO:0000259" key="4">
    <source>
        <dbReference type="PROSITE" id="PS50871"/>
    </source>
</evidence>
<dbReference type="OrthoDB" id="10009278at2759"/>
<evidence type="ECO:0000256" key="1">
    <source>
        <dbReference type="ARBA" id="ARBA00004613"/>
    </source>
</evidence>
<reference evidence="5 6" key="1">
    <citation type="journal article" date="2011" name="Science">
        <title>The ecoresponsive genome of Daphnia pulex.</title>
        <authorList>
            <person name="Colbourne J.K."/>
            <person name="Pfrender M.E."/>
            <person name="Gilbert D."/>
            <person name="Thomas W.K."/>
            <person name="Tucker A."/>
            <person name="Oakley T.H."/>
            <person name="Tokishita S."/>
            <person name="Aerts A."/>
            <person name="Arnold G.J."/>
            <person name="Basu M.K."/>
            <person name="Bauer D.J."/>
            <person name="Caceres C.E."/>
            <person name="Carmel L."/>
            <person name="Casola C."/>
            <person name="Choi J.H."/>
            <person name="Detter J.C."/>
            <person name="Dong Q."/>
            <person name="Dusheyko S."/>
            <person name="Eads B.D."/>
            <person name="Frohlich T."/>
            <person name="Geiler-Samerotte K.A."/>
            <person name="Gerlach D."/>
            <person name="Hatcher P."/>
            <person name="Jogdeo S."/>
            <person name="Krijgsveld J."/>
            <person name="Kriventseva E.V."/>
            <person name="Kultz D."/>
            <person name="Laforsch C."/>
            <person name="Lindquist E."/>
            <person name="Lopez J."/>
            <person name="Manak J.R."/>
            <person name="Muller J."/>
            <person name="Pangilinan J."/>
            <person name="Patwardhan R.P."/>
            <person name="Pitluck S."/>
            <person name="Pritham E.J."/>
            <person name="Rechtsteiner A."/>
            <person name="Rho M."/>
            <person name="Rogozin I.B."/>
            <person name="Sakarya O."/>
            <person name="Salamov A."/>
            <person name="Schaack S."/>
            <person name="Shapiro H."/>
            <person name="Shiga Y."/>
            <person name="Skalitzky C."/>
            <person name="Smith Z."/>
            <person name="Souvorov A."/>
            <person name="Sung W."/>
            <person name="Tang Z."/>
            <person name="Tsuchiya D."/>
            <person name="Tu H."/>
            <person name="Vos H."/>
            <person name="Wang M."/>
            <person name="Wolf Y.I."/>
            <person name="Yamagata H."/>
            <person name="Yamada T."/>
            <person name="Ye Y."/>
            <person name="Shaw J.R."/>
            <person name="Andrews J."/>
            <person name="Crease T.J."/>
            <person name="Tang H."/>
            <person name="Lucas S.M."/>
            <person name="Robertson H.M."/>
            <person name="Bork P."/>
            <person name="Koonin E.V."/>
            <person name="Zdobnov E.M."/>
            <person name="Grigoriev I.V."/>
            <person name="Lynch M."/>
            <person name="Boore J.L."/>
        </authorList>
    </citation>
    <scope>NUCLEOTIDE SEQUENCE [LARGE SCALE GENOMIC DNA]</scope>
</reference>
<dbReference type="AlphaFoldDB" id="E9GLU3"/>
<keyword evidence="2" id="KW-0964">Secreted</keyword>
<sequence>MNTSTGNLSTELKVTQKEMEATKRALESTRIELSDTNSIVNDLSEKLNARTIAIADIGKMPTSCEDLNRMGHEISGIFLVKGSKKMEAVYCNFDSQSGNDKQKWIGYADVKSAPVHFYVQRNSTFETNGTPIPFDLAWVNEGNAMNLTSGVFTAPRTGTYFFFFTGVATFPVSAGRAQLGLYLNGGEIGKSVIEKANVLLRQWSVLSLQSTLSLKSGDQVWVQIDITSWSYMYDSSDHLTHFTGFMLDEEIVESL</sequence>
<dbReference type="PANTHER" id="PTHR22923:SF62">
    <property type="entry name" value="CVP18"/>
    <property type="match status" value="1"/>
</dbReference>
<dbReference type="Pfam" id="PF00386">
    <property type="entry name" value="C1q"/>
    <property type="match status" value="1"/>
</dbReference>
<dbReference type="EMBL" id="GL732551">
    <property type="protein sequence ID" value="EFX79567.1"/>
    <property type="molecule type" value="Genomic_DNA"/>
</dbReference>
<evidence type="ECO:0000313" key="6">
    <source>
        <dbReference type="Proteomes" id="UP000000305"/>
    </source>
</evidence>
<gene>
    <name evidence="5" type="ORF">DAPPUDRAFT_244781</name>
</gene>
<name>E9GLU3_DAPPU</name>
<dbReference type="PRINTS" id="PR00007">
    <property type="entry name" value="COMPLEMNTC1Q"/>
</dbReference>
<keyword evidence="6" id="KW-1185">Reference proteome</keyword>
<dbReference type="InterPro" id="IPR050822">
    <property type="entry name" value="Cerebellin_Synaptic_Org"/>
</dbReference>
<dbReference type="GO" id="GO:0005615">
    <property type="term" value="C:extracellular space"/>
    <property type="evidence" value="ECO:0000318"/>
    <property type="project" value="GO_Central"/>
</dbReference>
<dbReference type="HOGENOM" id="CLU_068539_1_0_1"/>
<protein>
    <submittedName>
        <fullName evidence="5">Vertebrate gliacolin-like protein</fullName>
    </submittedName>
</protein>
<comment type="subcellular location">
    <subcellularLocation>
        <location evidence="1">Secreted</location>
    </subcellularLocation>
</comment>
<dbReference type="InParanoid" id="E9GLU3"/>
<dbReference type="SMART" id="SM00110">
    <property type="entry name" value="C1Q"/>
    <property type="match status" value="1"/>
</dbReference>
<dbReference type="InterPro" id="IPR001073">
    <property type="entry name" value="C1q_dom"/>
</dbReference>
<proteinExistence type="predicted"/>
<keyword evidence="3" id="KW-0732">Signal</keyword>
<dbReference type="InterPro" id="IPR008983">
    <property type="entry name" value="Tumour_necrosis_fac-like_dom"/>
</dbReference>
<dbReference type="Gene3D" id="2.60.120.40">
    <property type="match status" value="1"/>
</dbReference>
<dbReference type="KEGG" id="dpx:DAPPUDRAFT_244781"/>
<dbReference type="Proteomes" id="UP000000305">
    <property type="component" value="Unassembled WGS sequence"/>
</dbReference>
<dbReference type="SUPFAM" id="SSF49842">
    <property type="entry name" value="TNF-like"/>
    <property type="match status" value="1"/>
</dbReference>
<dbReference type="PANTHER" id="PTHR22923">
    <property type="entry name" value="CEREBELLIN-RELATED"/>
    <property type="match status" value="1"/>
</dbReference>